<protein>
    <submittedName>
        <fullName evidence="1">Uncharacterized protein</fullName>
    </submittedName>
</protein>
<accession>A0ABR6ZHH7</accession>
<dbReference type="RefSeq" id="WP_186956251.1">
    <property type="nucleotide sequence ID" value="NZ_JACOFX010000018.1"/>
</dbReference>
<reference evidence="1 2" key="1">
    <citation type="submission" date="2020-08" db="EMBL/GenBank/DDBJ databases">
        <title>Novel species isolated from subtropical streams in China.</title>
        <authorList>
            <person name="Lu H."/>
        </authorList>
    </citation>
    <scope>NUCLEOTIDE SEQUENCE [LARGE SCALE GENOMIC DNA]</scope>
    <source>
        <strain evidence="1 2">NL8W</strain>
    </source>
</reference>
<name>A0ABR6ZHH7_9BURK</name>
<gene>
    <name evidence="1" type="ORF">H8L47_24235</name>
</gene>
<dbReference type="Proteomes" id="UP000646911">
    <property type="component" value="Unassembled WGS sequence"/>
</dbReference>
<organism evidence="1 2">
    <name type="scientific">Undibacterium umbellatum</name>
    <dbReference type="NCBI Taxonomy" id="2762300"/>
    <lineage>
        <taxon>Bacteria</taxon>
        <taxon>Pseudomonadati</taxon>
        <taxon>Pseudomonadota</taxon>
        <taxon>Betaproteobacteria</taxon>
        <taxon>Burkholderiales</taxon>
        <taxon>Oxalobacteraceae</taxon>
        <taxon>Undibacterium</taxon>
    </lineage>
</organism>
<keyword evidence="2" id="KW-1185">Reference proteome</keyword>
<dbReference type="EMBL" id="JACOFX010000018">
    <property type="protein sequence ID" value="MBC3910682.1"/>
    <property type="molecule type" value="Genomic_DNA"/>
</dbReference>
<comment type="caution">
    <text evidence="1">The sequence shown here is derived from an EMBL/GenBank/DDBJ whole genome shotgun (WGS) entry which is preliminary data.</text>
</comment>
<evidence type="ECO:0000313" key="2">
    <source>
        <dbReference type="Proteomes" id="UP000646911"/>
    </source>
</evidence>
<sequence>MNESPNSKENALHKLNKSMNIEIIKQTIIQAKWFSQIGNYCPGDGMLAVPNLQAWNTKIFNSDILEREAYIAANMDWLPSSITDGDPIHGSALRHYHEENQIDYRPVLKEISQLCIKSLLIVADDAITCGPHNFTTAAKDAALYCARIAAMESMANKPGRWCELLTLYGNGYWPCGMMPSGNLVVF</sequence>
<proteinExistence type="predicted"/>
<evidence type="ECO:0000313" key="1">
    <source>
        <dbReference type="EMBL" id="MBC3910682.1"/>
    </source>
</evidence>